<keyword evidence="2" id="KW-1185">Reference proteome</keyword>
<evidence type="ECO:0000313" key="1">
    <source>
        <dbReference type="EMBL" id="GAA2485123.1"/>
    </source>
</evidence>
<dbReference type="Gene3D" id="2.130.10.10">
    <property type="entry name" value="YVTN repeat-like/Quinoprotein amine dehydrogenase"/>
    <property type="match status" value="1"/>
</dbReference>
<proteinExistence type="predicted"/>
<name>A0ABP5YT90_9ACTN</name>
<dbReference type="Proteomes" id="UP001501721">
    <property type="component" value="Unassembled WGS sequence"/>
</dbReference>
<dbReference type="SUPFAM" id="SSF50969">
    <property type="entry name" value="YVTN repeat-like/Quinoprotein amine dehydrogenase"/>
    <property type="match status" value="1"/>
</dbReference>
<sequence>MTGGEGGVREVPVPAGVGEIASLAPLSGDRRPVWLVLGADGTIGRWDMAAGVFEPVAATSLATEPDREPWAGHRCRPRLHASGDGMFAAVVNDYGRYGEVIDLRTGLATLALDNQGGHEETVPFSLAFARRGGRDVVVHRTDRNRLDVSDARTGALLTGPADERARPEHDYFHGALRTSPDGGRVLDDGWVWHPVGIPTVWDLAGLPEGAVREPEGSPGRVRLCGRAYYWDQPMTWIDSIRVAVAGLGDDEEVMRPGARIFDTTRTGQDDPWCPTAAVELASFEGPSGQFFSDGTRLFSGGDAGGTGGLSAWDPGTGRLLGVVPGFFPTQHHPGAMQFVEIAGDAVRVWTA</sequence>
<protein>
    <submittedName>
        <fullName evidence="1">Uncharacterized protein</fullName>
    </submittedName>
</protein>
<reference evidence="2" key="1">
    <citation type="journal article" date="2019" name="Int. J. Syst. Evol. Microbiol.">
        <title>The Global Catalogue of Microorganisms (GCM) 10K type strain sequencing project: providing services to taxonomists for standard genome sequencing and annotation.</title>
        <authorList>
            <consortium name="The Broad Institute Genomics Platform"/>
            <consortium name="The Broad Institute Genome Sequencing Center for Infectious Disease"/>
            <person name="Wu L."/>
            <person name="Ma J."/>
        </authorList>
    </citation>
    <scope>NUCLEOTIDE SEQUENCE [LARGE SCALE GENOMIC DNA]</scope>
    <source>
        <strain evidence="2">JCM 6923</strain>
    </source>
</reference>
<dbReference type="RefSeq" id="WP_346075291.1">
    <property type="nucleotide sequence ID" value="NZ_BAAATL010000014.1"/>
</dbReference>
<evidence type="ECO:0000313" key="2">
    <source>
        <dbReference type="Proteomes" id="UP001501721"/>
    </source>
</evidence>
<comment type="caution">
    <text evidence="1">The sequence shown here is derived from an EMBL/GenBank/DDBJ whole genome shotgun (WGS) entry which is preliminary data.</text>
</comment>
<dbReference type="InterPro" id="IPR015943">
    <property type="entry name" value="WD40/YVTN_repeat-like_dom_sf"/>
</dbReference>
<dbReference type="EMBL" id="BAAATL010000014">
    <property type="protein sequence ID" value="GAA2485123.1"/>
    <property type="molecule type" value="Genomic_DNA"/>
</dbReference>
<dbReference type="InterPro" id="IPR011044">
    <property type="entry name" value="Quino_amine_DH_bsu"/>
</dbReference>
<gene>
    <name evidence="1" type="ORF">GCM10010422_33320</name>
</gene>
<organism evidence="1 2">
    <name type="scientific">Streptomyces graminearus</name>
    <dbReference type="NCBI Taxonomy" id="284030"/>
    <lineage>
        <taxon>Bacteria</taxon>
        <taxon>Bacillati</taxon>
        <taxon>Actinomycetota</taxon>
        <taxon>Actinomycetes</taxon>
        <taxon>Kitasatosporales</taxon>
        <taxon>Streptomycetaceae</taxon>
        <taxon>Streptomyces</taxon>
    </lineage>
</organism>
<accession>A0ABP5YT90</accession>